<protein>
    <submittedName>
        <fullName evidence="3">PorT family protein</fullName>
    </submittedName>
</protein>
<accession>A0A9D7SZT7</accession>
<feature type="domain" description="Outer membrane protein beta-barrel" evidence="2">
    <location>
        <begin position="55"/>
        <end position="198"/>
    </location>
</feature>
<evidence type="ECO:0000259" key="2">
    <source>
        <dbReference type="Pfam" id="PF13568"/>
    </source>
</evidence>
<feature type="chain" id="PRO_5039302839" evidence="1">
    <location>
        <begin position="19"/>
        <end position="219"/>
    </location>
</feature>
<sequence>MKTVFAAGMIFLSTFSFGQSQGSATQINNDVKSVQPTYLDFFFSGVSTTLNYGNLNKSLTDFKKDARGVQIGVSLQAGISHSFSLVTELALVMKGGKLKENNPLTDKESILRFYGVEVPVLARVHIGKFHLNAGPSVAYTFYGTQKLDGTTTDLSFKNSIGDYKRFEAGVQFGGGYTFLVKQKRVSLDVRYCYGLTNISYDKEVYNRSLVIRLHISKKA</sequence>
<comment type="caution">
    <text evidence="3">The sequence shown here is derived from an EMBL/GenBank/DDBJ whole genome shotgun (WGS) entry which is preliminary data.</text>
</comment>
<proteinExistence type="predicted"/>
<gene>
    <name evidence="3" type="ORF">IPP15_23060</name>
</gene>
<name>A0A9D7SZT7_9BACT</name>
<dbReference type="InterPro" id="IPR025665">
    <property type="entry name" value="Beta-barrel_OMP_2"/>
</dbReference>
<evidence type="ECO:0000313" key="3">
    <source>
        <dbReference type="EMBL" id="MBK9985199.1"/>
    </source>
</evidence>
<dbReference type="Pfam" id="PF13568">
    <property type="entry name" value="OMP_b-brl_2"/>
    <property type="match status" value="1"/>
</dbReference>
<dbReference type="Proteomes" id="UP000808337">
    <property type="component" value="Unassembled WGS sequence"/>
</dbReference>
<dbReference type="EMBL" id="JADKGY010000033">
    <property type="protein sequence ID" value="MBK9985199.1"/>
    <property type="molecule type" value="Genomic_DNA"/>
</dbReference>
<dbReference type="AlphaFoldDB" id="A0A9D7SZT7"/>
<evidence type="ECO:0000313" key="4">
    <source>
        <dbReference type="Proteomes" id="UP000808337"/>
    </source>
</evidence>
<evidence type="ECO:0000256" key="1">
    <source>
        <dbReference type="SAM" id="SignalP"/>
    </source>
</evidence>
<reference evidence="3 4" key="1">
    <citation type="submission" date="2020-10" db="EMBL/GenBank/DDBJ databases">
        <title>Connecting structure to function with the recovery of over 1000 high-quality activated sludge metagenome-assembled genomes encoding full-length rRNA genes using long-read sequencing.</title>
        <authorList>
            <person name="Singleton C.M."/>
            <person name="Petriglieri F."/>
            <person name="Kristensen J.M."/>
            <person name="Kirkegaard R.H."/>
            <person name="Michaelsen T.Y."/>
            <person name="Andersen M.H."/>
            <person name="Karst S.M."/>
            <person name="Dueholm M.S."/>
            <person name="Nielsen P.H."/>
            <person name="Albertsen M."/>
        </authorList>
    </citation>
    <scope>NUCLEOTIDE SEQUENCE [LARGE SCALE GENOMIC DNA]</scope>
    <source>
        <strain evidence="3">Ribe_18-Q3-R11-54_MAXAC.273</strain>
    </source>
</reference>
<feature type="signal peptide" evidence="1">
    <location>
        <begin position="1"/>
        <end position="18"/>
    </location>
</feature>
<keyword evidence="1" id="KW-0732">Signal</keyword>
<organism evidence="3 4">
    <name type="scientific">Candidatus Opimibacter skivensis</name>
    <dbReference type="NCBI Taxonomy" id="2982028"/>
    <lineage>
        <taxon>Bacteria</taxon>
        <taxon>Pseudomonadati</taxon>
        <taxon>Bacteroidota</taxon>
        <taxon>Saprospiria</taxon>
        <taxon>Saprospirales</taxon>
        <taxon>Saprospiraceae</taxon>
        <taxon>Candidatus Opimibacter</taxon>
    </lineage>
</organism>